<proteinExistence type="predicted"/>
<organism evidence="1 2">
    <name type="scientific">Araneus ventricosus</name>
    <name type="common">Orbweaver spider</name>
    <name type="synonym">Epeira ventricosa</name>
    <dbReference type="NCBI Taxonomy" id="182803"/>
    <lineage>
        <taxon>Eukaryota</taxon>
        <taxon>Metazoa</taxon>
        <taxon>Ecdysozoa</taxon>
        <taxon>Arthropoda</taxon>
        <taxon>Chelicerata</taxon>
        <taxon>Arachnida</taxon>
        <taxon>Araneae</taxon>
        <taxon>Araneomorphae</taxon>
        <taxon>Entelegynae</taxon>
        <taxon>Araneoidea</taxon>
        <taxon>Araneidae</taxon>
        <taxon>Araneus</taxon>
    </lineage>
</organism>
<reference evidence="1 2" key="1">
    <citation type="journal article" date="2019" name="Sci. Rep.">
        <title>Orb-weaving spider Araneus ventricosus genome elucidates the spidroin gene catalogue.</title>
        <authorList>
            <person name="Kono N."/>
            <person name="Nakamura H."/>
            <person name="Ohtoshi R."/>
            <person name="Moran D.A.P."/>
            <person name="Shinohara A."/>
            <person name="Yoshida Y."/>
            <person name="Fujiwara M."/>
            <person name="Mori M."/>
            <person name="Tomita M."/>
            <person name="Arakawa K."/>
        </authorList>
    </citation>
    <scope>NUCLEOTIDE SEQUENCE [LARGE SCALE GENOMIC DNA]</scope>
</reference>
<keyword evidence="2" id="KW-1185">Reference proteome</keyword>
<name>A0A4Y2ME06_ARAVE</name>
<gene>
    <name evidence="1" type="ORF">AVEN_61755_1</name>
</gene>
<dbReference type="EMBL" id="BGPR01007234">
    <property type="protein sequence ID" value="GBN25375.1"/>
    <property type="molecule type" value="Genomic_DNA"/>
</dbReference>
<dbReference type="Proteomes" id="UP000499080">
    <property type="component" value="Unassembled WGS sequence"/>
</dbReference>
<accession>A0A4Y2ME06</accession>
<evidence type="ECO:0000313" key="2">
    <source>
        <dbReference type="Proteomes" id="UP000499080"/>
    </source>
</evidence>
<protein>
    <submittedName>
        <fullName evidence="1">Uncharacterized protein</fullName>
    </submittedName>
</protein>
<dbReference type="PANTHER" id="PTHR46409">
    <property type="entry name" value="HTH PSQ-TYPE DOMAIN-CONTAINING PROTEIN"/>
    <property type="match status" value="1"/>
</dbReference>
<dbReference type="AlphaFoldDB" id="A0A4Y2ME06"/>
<evidence type="ECO:0000313" key="1">
    <source>
        <dbReference type="EMBL" id="GBN25375.1"/>
    </source>
</evidence>
<dbReference type="PANTHER" id="PTHR46409:SF1">
    <property type="entry name" value="HTH PSQ-TYPE DOMAIN-CONTAINING PROTEIN"/>
    <property type="match status" value="1"/>
</dbReference>
<sequence>MLADERRHIGVAVRRTIRARGSSSTVKRRRFVVPKLNFKVKQYIDVIDWFKCDVTEPPITSDLTVEELKSVAKNGSKKDLQIYKFPCYTQSVERCVKLVTEDASTACGSHNRDGFNRNTMALLAYAFNGAQG</sequence>
<comment type="caution">
    <text evidence="1">The sequence shown here is derived from an EMBL/GenBank/DDBJ whole genome shotgun (WGS) entry which is preliminary data.</text>
</comment>